<dbReference type="EMBL" id="CAEX01004574">
    <property type="protein sequence ID" value="CCD19976.1"/>
    <property type="molecule type" value="Genomic_DNA"/>
</dbReference>
<gene>
    <name evidence="2" type="ORF">TvY486_0027270</name>
</gene>
<feature type="transmembrane region" description="Helical" evidence="1">
    <location>
        <begin position="129"/>
        <end position="149"/>
    </location>
</feature>
<protein>
    <submittedName>
        <fullName evidence="2">Uncharacterized protein</fullName>
    </submittedName>
</protein>
<keyword evidence="3" id="KW-1185">Reference proteome</keyword>
<name>F9WQZ4_TRYVY</name>
<proteinExistence type="predicted"/>
<evidence type="ECO:0000256" key="1">
    <source>
        <dbReference type="SAM" id="Phobius"/>
    </source>
</evidence>
<organism evidence="2 3">
    <name type="scientific">Trypanosoma vivax (strain Y486)</name>
    <dbReference type="NCBI Taxonomy" id="1055687"/>
    <lineage>
        <taxon>Eukaryota</taxon>
        <taxon>Discoba</taxon>
        <taxon>Euglenozoa</taxon>
        <taxon>Kinetoplastea</taxon>
        <taxon>Metakinetoplastina</taxon>
        <taxon>Trypanosomatida</taxon>
        <taxon>Trypanosomatidae</taxon>
        <taxon>Trypanosoma</taxon>
        <taxon>Duttonella</taxon>
    </lineage>
</organism>
<keyword evidence="1" id="KW-0472">Membrane</keyword>
<keyword evidence="1" id="KW-1133">Transmembrane helix</keyword>
<reference evidence="2 3" key="1">
    <citation type="journal article" date="2012" name="Proc. Natl. Acad. Sci. U.S.A.">
        <title>Antigenic diversity is generated by distinct evolutionary mechanisms in African trypanosome species.</title>
        <authorList>
            <person name="Jackson A.P."/>
            <person name="Berry A."/>
            <person name="Aslett M."/>
            <person name="Allison H.C."/>
            <person name="Burton P."/>
            <person name="Vavrova-Anderson J."/>
            <person name="Brown R."/>
            <person name="Browne H."/>
            <person name="Corton N."/>
            <person name="Hauser H."/>
            <person name="Gamble J."/>
            <person name="Gilderthorp R."/>
            <person name="Marcello L."/>
            <person name="McQuillan J."/>
            <person name="Otto T.D."/>
            <person name="Quail M.A."/>
            <person name="Sanders M.J."/>
            <person name="van Tonder A."/>
            <person name="Ginger M.L."/>
            <person name="Field M.C."/>
            <person name="Barry J.D."/>
            <person name="Hertz-Fowler C."/>
            <person name="Berriman M."/>
        </authorList>
    </citation>
    <scope>NUCLEOTIDE SEQUENCE</scope>
    <source>
        <strain evidence="2 3">Y486</strain>
    </source>
</reference>
<keyword evidence="1" id="KW-0812">Transmembrane</keyword>
<feature type="transmembrane region" description="Helical" evidence="1">
    <location>
        <begin position="62"/>
        <end position="81"/>
    </location>
</feature>
<dbReference type="Proteomes" id="UP000009027">
    <property type="component" value="Unassembled WGS sequence"/>
</dbReference>
<sequence>MLVTSVAQECVDVGRATLLLRASITLLNLFFTCCVPGAAQCCVLVRRRPASEVLVSRASRRDMLRCMYVQVVSVTVGVSVLRRRQRCEQPAKRLRECAAVRTACCVTVCLCVLVSRCVCVLWVRAFSVLAVFCAPMSCVVAALCGLSGWSSASYLRAYFCLSCSSASAVCLPHGACVPVHFFRRACKSFTVCVVSSTILFKMSSAFADHSNAVCCVLSPLTWFVLSPAGVMRMSPANKGFHAQPPAPFVPLLIPCSVFVSCASSVRTPGPFAVCQLRNCVSGHALKALLVETSICVLLCELAVNLCGCFTCSFSVPLATRTSLATSYSLSVCSASILVAISDIFAASTAHPSAVTTAATLA</sequence>
<evidence type="ECO:0000313" key="2">
    <source>
        <dbReference type="EMBL" id="CCD19976.1"/>
    </source>
</evidence>
<dbReference type="VEuPathDB" id="TriTrypDB:TvY486_0027270"/>
<dbReference type="AlphaFoldDB" id="F9WQZ4"/>
<accession>F9WQZ4</accession>
<feature type="non-terminal residue" evidence="2">
    <location>
        <position position="361"/>
    </location>
</feature>
<feature type="transmembrane region" description="Helical" evidence="1">
    <location>
        <begin position="102"/>
        <end position="123"/>
    </location>
</feature>
<evidence type="ECO:0000313" key="3">
    <source>
        <dbReference type="Proteomes" id="UP000009027"/>
    </source>
</evidence>